<keyword evidence="10" id="KW-0968">Cytoplasmic vesicle</keyword>
<dbReference type="Gene3D" id="3.90.190.10">
    <property type="entry name" value="Protein tyrosine phosphatase superfamily"/>
    <property type="match status" value="1"/>
</dbReference>
<dbReference type="PRINTS" id="PR00700">
    <property type="entry name" value="PRTYPHPHTASE"/>
</dbReference>
<evidence type="ECO:0000256" key="1">
    <source>
        <dbReference type="ARBA" id="ARBA00004212"/>
    </source>
</evidence>
<keyword evidence="4 13" id="KW-0732">Signal</keyword>
<evidence type="ECO:0000313" key="18">
    <source>
        <dbReference type="Proteomes" id="UP000663851"/>
    </source>
</evidence>
<dbReference type="InterPro" id="IPR038112">
    <property type="entry name" value="Receptor_IA-2_ectodomain_sf"/>
</dbReference>
<dbReference type="InterPro" id="IPR016130">
    <property type="entry name" value="Tyr_Pase_AS"/>
</dbReference>
<dbReference type="InterPro" id="IPR003595">
    <property type="entry name" value="Tyr_Pase_cat"/>
</dbReference>
<keyword evidence="5 12" id="KW-1133">Transmembrane helix</keyword>
<evidence type="ECO:0000256" key="7">
    <source>
        <dbReference type="ARBA" id="ARBA00023136"/>
    </source>
</evidence>
<gene>
    <name evidence="17" type="ORF">HFQ381_LOCUS15459</name>
    <name evidence="16" type="ORF">LUA448_LOCUS3917</name>
</gene>
<feature type="domain" description="Tyrosine-protein phosphatase" evidence="14">
    <location>
        <begin position="580"/>
        <end position="840"/>
    </location>
</feature>
<evidence type="ECO:0000259" key="15">
    <source>
        <dbReference type="PROSITE" id="PS50056"/>
    </source>
</evidence>
<keyword evidence="8" id="KW-0675">Receptor</keyword>
<evidence type="ECO:0000256" key="3">
    <source>
        <dbReference type="ARBA" id="ARBA00022692"/>
    </source>
</evidence>
<comment type="subcellular location">
    <subcellularLocation>
        <location evidence="1">Cytoplasmic vesicle</location>
        <location evidence="1">Secretory vesicle membrane</location>
        <topology evidence="1">Single-pass type I membrane protein</topology>
    </subcellularLocation>
    <subcellularLocation>
        <location evidence="11">Synapse</location>
    </subcellularLocation>
</comment>
<dbReference type="InterPro" id="IPR033522">
    <property type="entry name" value="IA-2/IA-2_beta"/>
</dbReference>
<evidence type="ECO:0000256" key="10">
    <source>
        <dbReference type="ARBA" id="ARBA00023329"/>
    </source>
</evidence>
<feature type="domain" description="Tyrosine specific protein phosphatases" evidence="15">
    <location>
        <begin position="759"/>
        <end position="831"/>
    </location>
</feature>
<keyword evidence="2" id="KW-0597">Phosphoprotein</keyword>
<dbReference type="GO" id="GO:0030658">
    <property type="term" value="C:transport vesicle membrane"/>
    <property type="evidence" value="ECO:0007669"/>
    <property type="project" value="UniProtKB-SubCell"/>
</dbReference>
<keyword evidence="3 12" id="KW-0812">Transmembrane</keyword>
<dbReference type="FunFam" id="3.90.190.10:FF:000017">
    <property type="entry name" value="receptor-type tyrosine-protein phosphatase-like N isoform X2"/>
    <property type="match status" value="1"/>
</dbReference>
<dbReference type="EMBL" id="CAJOBO010001051">
    <property type="protein sequence ID" value="CAF4331113.1"/>
    <property type="molecule type" value="Genomic_DNA"/>
</dbReference>
<dbReference type="InterPro" id="IPR021613">
    <property type="entry name" value="Receptor_IA-2_dom"/>
</dbReference>
<feature type="chain" id="PRO_5036236948" description="Receptor-type tyrosine-protein phosphatase N2" evidence="13">
    <location>
        <begin position="37"/>
        <end position="852"/>
    </location>
</feature>
<dbReference type="PROSITE" id="PS50056">
    <property type="entry name" value="TYR_PHOSPHATASE_2"/>
    <property type="match status" value="1"/>
</dbReference>
<dbReference type="PROSITE" id="PS50055">
    <property type="entry name" value="TYR_PHOSPHATASE_PTP"/>
    <property type="match status" value="1"/>
</dbReference>
<dbReference type="GO" id="GO:0051046">
    <property type="term" value="P:regulation of secretion"/>
    <property type="evidence" value="ECO:0007669"/>
    <property type="project" value="TreeGrafter"/>
</dbReference>
<evidence type="ECO:0000256" key="13">
    <source>
        <dbReference type="SAM" id="SignalP"/>
    </source>
</evidence>
<evidence type="ECO:0008006" key="19">
    <source>
        <dbReference type="Google" id="ProtNLM"/>
    </source>
</evidence>
<dbReference type="Proteomes" id="UP000663851">
    <property type="component" value="Unassembled WGS sequence"/>
</dbReference>
<dbReference type="InterPro" id="IPR000387">
    <property type="entry name" value="Tyr_Pase_dom"/>
</dbReference>
<dbReference type="SUPFAM" id="SSF52799">
    <property type="entry name" value="(Phosphotyrosine protein) phosphatases II"/>
    <property type="match status" value="1"/>
</dbReference>
<comment type="caution">
    <text evidence="17">The sequence shown here is derived from an EMBL/GenBank/DDBJ whole genome shotgun (WGS) entry which is preliminary data.</text>
</comment>
<evidence type="ECO:0000256" key="12">
    <source>
        <dbReference type="SAM" id="Phobius"/>
    </source>
</evidence>
<dbReference type="SMART" id="SM00194">
    <property type="entry name" value="PTPc"/>
    <property type="match status" value="1"/>
</dbReference>
<dbReference type="GO" id="GO:0045202">
    <property type="term" value="C:synapse"/>
    <property type="evidence" value="ECO:0007669"/>
    <property type="project" value="UniProtKB-SubCell"/>
</dbReference>
<evidence type="ECO:0000256" key="5">
    <source>
        <dbReference type="ARBA" id="ARBA00022989"/>
    </source>
</evidence>
<evidence type="ECO:0000256" key="8">
    <source>
        <dbReference type="ARBA" id="ARBA00023170"/>
    </source>
</evidence>
<evidence type="ECO:0000259" key="14">
    <source>
        <dbReference type="PROSITE" id="PS50055"/>
    </source>
</evidence>
<keyword evidence="9" id="KW-0325">Glycoprotein</keyword>
<dbReference type="GO" id="GO:0004725">
    <property type="term" value="F:protein tyrosine phosphatase activity"/>
    <property type="evidence" value="ECO:0007669"/>
    <property type="project" value="InterPro"/>
</dbReference>
<dbReference type="Gene3D" id="3.30.70.2470">
    <property type="entry name" value="Protein-tyrosine phosphatase receptor IA-2 ectodomain"/>
    <property type="match status" value="1"/>
</dbReference>
<feature type="signal peptide" evidence="13">
    <location>
        <begin position="1"/>
        <end position="36"/>
    </location>
</feature>
<evidence type="ECO:0000256" key="4">
    <source>
        <dbReference type="ARBA" id="ARBA00022729"/>
    </source>
</evidence>
<dbReference type="InterPro" id="IPR029021">
    <property type="entry name" value="Prot-tyrosine_phosphatase-like"/>
</dbReference>
<feature type="transmembrane region" description="Helical" evidence="12">
    <location>
        <begin position="445"/>
        <end position="469"/>
    </location>
</feature>
<dbReference type="AlphaFoldDB" id="A0A820JS25"/>
<dbReference type="GO" id="GO:0030141">
    <property type="term" value="C:secretory granule"/>
    <property type="evidence" value="ECO:0007669"/>
    <property type="project" value="InterPro"/>
</dbReference>
<evidence type="ECO:0000313" key="17">
    <source>
        <dbReference type="EMBL" id="CAF4331113.1"/>
    </source>
</evidence>
<dbReference type="PROSITE" id="PS00383">
    <property type="entry name" value="TYR_PHOSPHATASE_1"/>
    <property type="match status" value="1"/>
</dbReference>
<keyword evidence="6" id="KW-0770">Synapse</keyword>
<reference evidence="17" key="1">
    <citation type="submission" date="2021-02" db="EMBL/GenBank/DDBJ databases">
        <authorList>
            <person name="Nowell W R."/>
        </authorList>
    </citation>
    <scope>NUCLEOTIDE SEQUENCE</scope>
</reference>
<evidence type="ECO:0000256" key="6">
    <source>
        <dbReference type="ARBA" id="ARBA00023018"/>
    </source>
</evidence>
<dbReference type="PANTHER" id="PTHR46106:SF4">
    <property type="entry name" value="IA-2 PROTEIN TYROSINE PHOSPHATASE, ISOFORM C"/>
    <property type="match status" value="1"/>
</dbReference>
<dbReference type="Proteomes" id="UP000663833">
    <property type="component" value="Unassembled WGS sequence"/>
</dbReference>
<keyword evidence="7 12" id="KW-0472">Membrane</keyword>
<sequence length="852" mass="97429">MSYSSCSACTCSSTSHHRLIAIISILLLNPLPLVDCVPTEKRNANTRLLRQKRQTDFNNGDMTFKENTFSQTDEINFEGLLGCKYDPSVCKRNEICFDDELFGQCWNGKGSSGKALVLNNGVDGIRNDQLMALELTRHFLSRYHLDWTDYMTQCILLRILTDHHELNRNSLELFYNDCLNQDELLDEFTEKQQENNIKRRQTKKHTTFYHKDPYSSFFKSGNLFHAYDNSFGVPSFMKDNKKSRIQGTPKKQVSIHSNNEDLVLKEKPIEFIAEESSMNEPAKVSMHIKETHPGLTETLKINSNKQLLKILSSETLRRNNVTYNNGTVNTNDAERYFLVESTHGYIVINRDFENQKEGVRLLELIAEMNLWPVEIFTEVNVDRHLLTFYVLDNVYQINASSVASSVLNHQKTIENRLDIHIIDSGFGNPNQGTKLAVEQQNGSRLAIVTLVTCLWILFIMCSFVLLYLMKRNDRVLNKMTEIIHQKDSSSGYSEYLRQLIIQPTATTTTTTSGEVQKTSSLGTQTVPVNSKAKRISEVSSSRSSTSAYADESATSLNVDIMVGHLILSYVEDHLCNRNRLESEWESFCANKLDDEQATISCSVALLEMNEHKNRYMDCIPYDHNRVQLASDDNSDYINASTIFDSDPKCKYIATQGPMSNTTNAFWQMVWEQGSCVIVALTRPIENGITMCHHYWPVEGSIQYDDFEVNLVSEHIYSDDYVVRNFYFANIQTMETRTITQFHFLTWDELCNPPSTKAILDFRRKVNKCCRGTSAPLIVHCNDGVGRTGTYLVLDIVLNCIQRGAREINIPATLEHIRGQRDKMIKTKEQFEFVFSAVAEEATDLLKALSQKD</sequence>
<dbReference type="Pfam" id="PF11548">
    <property type="entry name" value="Receptor_IA-2"/>
    <property type="match status" value="1"/>
</dbReference>
<dbReference type="SMART" id="SM00404">
    <property type="entry name" value="PTPc_motif"/>
    <property type="match status" value="1"/>
</dbReference>
<evidence type="ECO:0000256" key="9">
    <source>
        <dbReference type="ARBA" id="ARBA00023180"/>
    </source>
</evidence>
<name>A0A820JS25_9BILA</name>
<dbReference type="Pfam" id="PF00102">
    <property type="entry name" value="Y_phosphatase"/>
    <property type="match status" value="1"/>
</dbReference>
<accession>A0A820JS25</accession>
<dbReference type="PANTHER" id="PTHR46106">
    <property type="entry name" value="IA-2 PROTEIN TYROSINE PHOSPHATASE, ISOFORM C"/>
    <property type="match status" value="1"/>
</dbReference>
<proteinExistence type="predicted"/>
<organism evidence="17 18">
    <name type="scientific">Rotaria socialis</name>
    <dbReference type="NCBI Taxonomy" id="392032"/>
    <lineage>
        <taxon>Eukaryota</taxon>
        <taxon>Metazoa</taxon>
        <taxon>Spiralia</taxon>
        <taxon>Gnathifera</taxon>
        <taxon>Rotifera</taxon>
        <taxon>Eurotatoria</taxon>
        <taxon>Bdelloidea</taxon>
        <taxon>Philodinida</taxon>
        <taxon>Philodinidae</taxon>
        <taxon>Rotaria</taxon>
    </lineage>
</organism>
<evidence type="ECO:0000256" key="11">
    <source>
        <dbReference type="ARBA" id="ARBA00034103"/>
    </source>
</evidence>
<dbReference type="EMBL" id="CAJNYD010000226">
    <property type="protein sequence ID" value="CAF3234449.1"/>
    <property type="molecule type" value="Genomic_DNA"/>
</dbReference>
<evidence type="ECO:0000256" key="2">
    <source>
        <dbReference type="ARBA" id="ARBA00022553"/>
    </source>
</evidence>
<dbReference type="InterPro" id="IPR000242">
    <property type="entry name" value="PTP_cat"/>
</dbReference>
<evidence type="ECO:0000313" key="16">
    <source>
        <dbReference type="EMBL" id="CAF3234449.1"/>
    </source>
</evidence>
<protein>
    <recommendedName>
        <fullName evidence="19">Receptor-type tyrosine-protein phosphatase N2</fullName>
    </recommendedName>
</protein>